<dbReference type="PANTHER" id="PTHR32552">
    <property type="entry name" value="FERRICHROME IRON RECEPTOR-RELATED"/>
    <property type="match status" value="1"/>
</dbReference>
<dbReference type="Gene3D" id="2.40.170.20">
    <property type="entry name" value="TonB-dependent receptor, beta-barrel domain"/>
    <property type="match status" value="1"/>
</dbReference>
<organism evidence="15 16">
    <name type="scientific">Kordiimonas pumila</name>
    <dbReference type="NCBI Taxonomy" id="2161677"/>
    <lineage>
        <taxon>Bacteria</taxon>
        <taxon>Pseudomonadati</taxon>
        <taxon>Pseudomonadota</taxon>
        <taxon>Alphaproteobacteria</taxon>
        <taxon>Kordiimonadales</taxon>
        <taxon>Kordiimonadaceae</taxon>
        <taxon>Kordiimonas</taxon>
    </lineage>
</organism>
<evidence type="ECO:0000256" key="9">
    <source>
        <dbReference type="ARBA" id="ARBA00023136"/>
    </source>
</evidence>
<reference evidence="16" key="1">
    <citation type="journal article" date="2019" name="Int. J. Syst. Evol. Microbiol.">
        <title>The Global Catalogue of Microorganisms (GCM) 10K type strain sequencing project: providing services to taxonomists for standard genome sequencing and annotation.</title>
        <authorList>
            <consortium name="The Broad Institute Genomics Platform"/>
            <consortium name="The Broad Institute Genome Sequencing Center for Infectious Disease"/>
            <person name="Wu L."/>
            <person name="Ma J."/>
        </authorList>
    </citation>
    <scope>NUCLEOTIDE SEQUENCE [LARGE SCALE GENOMIC DNA]</scope>
    <source>
        <strain evidence="16">KCTC 62164</strain>
    </source>
</reference>
<accession>A0ABV7D804</accession>
<keyword evidence="8 12" id="KW-0798">TonB box</keyword>
<evidence type="ECO:0000256" key="11">
    <source>
        <dbReference type="PROSITE-ProRule" id="PRU01360"/>
    </source>
</evidence>
<dbReference type="InterPro" id="IPR039426">
    <property type="entry name" value="TonB-dep_rcpt-like"/>
</dbReference>
<evidence type="ECO:0000313" key="15">
    <source>
        <dbReference type="EMBL" id="MFC3053256.1"/>
    </source>
</evidence>
<evidence type="ECO:0000256" key="10">
    <source>
        <dbReference type="ARBA" id="ARBA00023237"/>
    </source>
</evidence>
<dbReference type="PANTHER" id="PTHR32552:SF81">
    <property type="entry name" value="TONB-DEPENDENT OUTER MEMBRANE RECEPTOR"/>
    <property type="match status" value="1"/>
</dbReference>
<name>A0ABV7D804_9PROT</name>
<feature type="domain" description="TonB-dependent receptor-like beta-barrel" evidence="13">
    <location>
        <begin position="270"/>
        <end position="715"/>
    </location>
</feature>
<comment type="similarity">
    <text evidence="11 12">Belongs to the TonB-dependent receptor family.</text>
</comment>
<evidence type="ECO:0000256" key="4">
    <source>
        <dbReference type="ARBA" id="ARBA00022496"/>
    </source>
</evidence>
<dbReference type="InterPro" id="IPR000531">
    <property type="entry name" value="Beta-barrel_TonB"/>
</dbReference>
<keyword evidence="7" id="KW-0406">Ion transport</keyword>
<keyword evidence="10 11" id="KW-0998">Cell outer membrane</keyword>
<gene>
    <name evidence="15" type="ORF">ACFOKA_15200</name>
</gene>
<evidence type="ECO:0000256" key="6">
    <source>
        <dbReference type="ARBA" id="ARBA00023004"/>
    </source>
</evidence>
<keyword evidence="16" id="KW-1185">Reference proteome</keyword>
<dbReference type="Pfam" id="PF00593">
    <property type="entry name" value="TonB_dep_Rec_b-barrel"/>
    <property type="match status" value="1"/>
</dbReference>
<evidence type="ECO:0000256" key="7">
    <source>
        <dbReference type="ARBA" id="ARBA00023065"/>
    </source>
</evidence>
<dbReference type="SUPFAM" id="SSF56935">
    <property type="entry name" value="Porins"/>
    <property type="match status" value="1"/>
</dbReference>
<dbReference type="RefSeq" id="WP_194214214.1">
    <property type="nucleotide sequence ID" value="NZ_CP061205.1"/>
</dbReference>
<evidence type="ECO:0000259" key="13">
    <source>
        <dbReference type="Pfam" id="PF00593"/>
    </source>
</evidence>
<dbReference type="PROSITE" id="PS52016">
    <property type="entry name" value="TONB_DEPENDENT_REC_3"/>
    <property type="match status" value="1"/>
</dbReference>
<protein>
    <submittedName>
        <fullName evidence="15">TonB-dependent receptor</fullName>
    </submittedName>
</protein>
<evidence type="ECO:0000256" key="12">
    <source>
        <dbReference type="RuleBase" id="RU003357"/>
    </source>
</evidence>
<proteinExistence type="inferred from homology"/>
<dbReference type="Proteomes" id="UP001595444">
    <property type="component" value="Unassembled WGS sequence"/>
</dbReference>
<evidence type="ECO:0000313" key="16">
    <source>
        <dbReference type="Proteomes" id="UP001595444"/>
    </source>
</evidence>
<evidence type="ECO:0000256" key="1">
    <source>
        <dbReference type="ARBA" id="ARBA00004571"/>
    </source>
</evidence>
<evidence type="ECO:0000256" key="8">
    <source>
        <dbReference type="ARBA" id="ARBA00023077"/>
    </source>
</evidence>
<dbReference type="InterPro" id="IPR012910">
    <property type="entry name" value="Plug_dom"/>
</dbReference>
<comment type="caution">
    <text evidence="15">The sequence shown here is derived from an EMBL/GenBank/DDBJ whole genome shotgun (WGS) entry which is preliminary data.</text>
</comment>
<keyword evidence="9 11" id="KW-0472">Membrane</keyword>
<keyword evidence="6" id="KW-0408">Iron</keyword>
<keyword evidence="2 11" id="KW-0813">Transport</keyword>
<dbReference type="Pfam" id="PF07715">
    <property type="entry name" value="Plug"/>
    <property type="match status" value="1"/>
</dbReference>
<evidence type="ECO:0000256" key="3">
    <source>
        <dbReference type="ARBA" id="ARBA00022452"/>
    </source>
</evidence>
<dbReference type="InterPro" id="IPR036942">
    <property type="entry name" value="Beta-barrel_TonB_sf"/>
</dbReference>
<comment type="subcellular location">
    <subcellularLocation>
        <location evidence="1 11">Cell outer membrane</location>
        <topology evidence="1 11">Multi-pass membrane protein</topology>
    </subcellularLocation>
</comment>
<dbReference type="EMBL" id="JBHRSL010000014">
    <property type="protein sequence ID" value="MFC3053256.1"/>
    <property type="molecule type" value="Genomic_DNA"/>
</dbReference>
<keyword evidence="5 11" id="KW-0812">Transmembrane</keyword>
<evidence type="ECO:0000256" key="2">
    <source>
        <dbReference type="ARBA" id="ARBA00022448"/>
    </source>
</evidence>
<keyword evidence="4" id="KW-0410">Iron transport</keyword>
<evidence type="ECO:0000259" key="14">
    <source>
        <dbReference type="Pfam" id="PF07715"/>
    </source>
</evidence>
<feature type="domain" description="TonB-dependent receptor plug" evidence="14">
    <location>
        <begin position="50"/>
        <end position="159"/>
    </location>
</feature>
<evidence type="ECO:0000256" key="5">
    <source>
        <dbReference type="ARBA" id="ARBA00022692"/>
    </source>
</evidence>
<keyword evidence="15" id="KW-0675">Receptor</keyword>
<keyword evidence="3 11" id="KW-1134">Transmembrane beta strand</keyword>
<sequence>MKPYLYGVSALGLMMGNVPILAQANDKEDVIVMEEVVVTARFREQGVQGISSSIKAFGQSDLQRLGIVDTSDLVRFTPGLNMQERGPNRNEMNIRGVTNFLTTQDNLPSARPVGIYVDDVPVNTLGGSQVEIRAFDLRQVEVLRGPQGTLFGEGASAGAVRYFTQDPDLENVSGSVEAELTNVANGGEDFGLRAALNMPVVQEKLGIRIAGGRYASPGYVDVVDGDKDINDYSAYFVRGTVLFKPTDALKVRLTGTYDTSKLGSLGLITGDPSEYQVNLPVGDDKIKDNYFYLSGNIAYDFGSFVLTSITSYFDRSRNRQVYDQIYSLSNSLTTYPYFGVLDESYAIDGINYSQFSQEIRFVSQFDGPFQISAGAFYRDFEFTSKDGDVISNSYLLFGLPSNSLSESLEILGYGDGDADPFSNAGKQYSVFAEVEYSFNEQWKIIAGLRSHNETIDVFTPAATTVIFGAPFGLPEISEEVKISTLLPMAALEFHVNNNLLLYARYATGARNGNLNSPATLATMEVFAPGSSQGFEAYKDDRTETYELGLKSTLLDRKVTFNLAGFYTDYTDMQSAISVAPLGFGLFLNAGKARNIGVEAEINAHVNEHLRVYGGFSYIEAELGEDLETNQLTGAVLPKGTQLPNTPKTSFNFGGEYTDRISDMLEWYVNTSYVYTGDYVSTFSATAIPIGDFGILNAGFGVRAEDWSLGFYVSNLTNESDFVSINAFDNAFMAQGYTLPGGVTFNEQFAQPPRRMRLVFRYNF</sequence>